<dbReference type="Proteomes" id="UP000545490">
    <property type="component" value="Unassembled WGS sequence"/>
</dbReference>
<keyword evidence="1" id="KW-0472">Membrane</keyword>
<keyword evidence="1" id="KW-1133">Transmembrane helix</keyword>
<dbReference type="RefSeq" id="WP_245438319.1">
    <property type="nucleotide sequence ID" value="NZ_JACIDG010000018.1"/>
</dbReference>
<organism evidence="2 3">
    <name type="scientific">Rhizobium fabae</name>
    <dbReference type="NCBI Taxonomy" id="573179"/>
    <lineage>
        <taxon>Bacteria</taxon>
        <taxon>Pseudomonadati</taxon>
        <taxon>Pseudomonadota</taxon>
        <taxon>Alphaproteobacteria</taxon>
        <taxon>Hyphomicrobiales</taxon>
        <taxon>Rhizobiaceae</taxon>
        <taxon>Rhizobium/Agrobacterium group</taxon>
        <taxon>Rhizobium</taxon>
    </lineage>
</organism>
<feature type="transmembrane region" description="Helical" evidence="1">
    <location>
        <begin position="12"/>
        <end position="34"/>
    </location>
</feature>
<feature type="transmembrane region" description="Helical" evidence="1">
    <location>
        <begin position="46"/>
        <end position="66"/>
    </location>
</feature>
<evidence type="ECO:0000256" key="1">
    <source>
        <dbReference type="SAM" id="Phobius"/>
    </source>
</evidence>
<gene>
    <name evidence="2" type="ORF">GGQ65_005706</name>
</gene>
<proteinExistence type="predicted"/>
<sequence length="121" mass="13604">MLEYDPHYPTILPLGLTLMLVLALNILIPVAAIFLARRTNQRKRRLLAFACLWLLFSPVTMIIMATPTRPSDDELGPAVVMLALPILMEVLMLFFVYAVTLLFLYPGRLRRQNGSPPPSPA</sequence>
<protein>
    <submittedName>
        <fullName evidence="2">Uncharacterized protein</fullName>
    </submittedName>
</protein>
<comment type="caution">
    <text evidence="2">The sequence shown here is derived from an EMBL/GenBank/DDBJ whole genome shotgun (WGS) entry which is preliminary data.</text>
</comment>
<feature type="transmembrane region" description="Helical" evidence="1">
    <location>
        <begin position="78"/>
        <end position="105"/>
    </location>
</feature>
<reference evidence="2 3" key="1">
    <citation type="submission" date="2020-08" db="EMBL/GenBank/DDBJ databases">
        <title>Genomic Encyclopedia of Type Strains, Phase IV (KMG-IV): sequencing the most valuable type-strain genomes for metagenomic binning, comparative biology and taxonomic classification.</title>
        <authorList>
            <person name="Goeker M."/>
        </authorList>
    </citation>
    <scope>NUCLEOTIDE SEQUENCE [LARGE SCALE GENOMIC DNA]</scope>
    <source>
        <strain evidence="2 3">DSM 19331</strain>
    </source>
</reference>
<dbReference type="EMBL" id="JACIDG010000018">
    <property type="protein sequence ID" value="MBB3918368.1"/>
    <property type="molecule type" value="Genomic_DNA"/>
</dbReference>
<evidence type="ECO:0000313" key="3">
    <source>
        <dbReference type="Proteomes" id="UP000545490"/>
    </source>
</evidence>
<dbReference type="AlphaFoldDB" id="A0A7W6B9R2"/>
<evidence type="ECO:0000313" key="2">
    <source>
        <dbReference type="EMBL" id="MBB3918368.1"/>
    </source>
</evidence>
<keyword evidence="1" id="KW-0812">Transmembrane</keyword>
<name>A0A7W6B9R2_9HYPH</name>
<accession>A0A7W6B9R2</accession>